<dbReference type="AlphaFoldDB" id="B0C0J8"/>
<reference evidence="2 3" key="1">
    <citation type="journal article" date="2008" name="Proc. Natl. Acad. Sci. U.S.A.">
        <title>Niche adaptation and genome expansion in the chlorophyll d-producing cyanobacterium Acaryochloris marina.</title>
        <authorList>
            <person name="Swingley W.D."/>
            <person name="Chen M."/>
            <person name="Cheung P.C."/>
            <person name="Conrad A.L."/>
            <person name="Dejesa L.C."/>
            <person name="Hao J."/>
            <person name="Honchak B.M."/>
            <person name="Karbach L.E."/>
            <person name="Kurdoglu A."/>
            <person name="Lahiri S."/>
            <person name="Mastrian S.D."/>
            <person name="Miyashita H."/>
            <person name="Page L."/>
            <person name="Ramakrishna P."/>
            <person name="Satoh S."/>
            <person name="Sattley W.M."/>
            <person name="Shimada Y."/>
            <person name="Taylor H.L."/>
            <person name="Tomo T."/>
            <person name="Tsuchiya T."/>
            <person name="Wang Z.T."/>
            <person name="Raymond J."/>
            <person name="Mimuro M."/>
            <person name="Blankenship R.E."/>
            <person name="Touchman J.W."/>
        </authorList>
    </citation>
    <scope>NUCLEOTIDE SEQUENCE [LARGE SCALE GENOMIC DNA]</scope>
    <source>
        <strain evidence="3">MBIC 11017</strain>
    </source>
</reference>
<name>B0C0J8_ACAM1</name>
<dbReference type="STRING" id="329726.AM1_5850"/>
<evidence type="ECO:0000256" key="1">
    <source>
        <dbReference type="SAM" id="Phobius"/>
    </source>
</evidence>
<evidence type="ECO:0000313" key="2">
    <source>
        <dbReference type="EMBL" id="ABW30791.1"/>
    </source>
</evidence>
<organism evidence="2 3">
    <name type="scientific">Acaryochloris marina (strain MBIC 11017)</name>
    <dbReference type="NCBI Taxonomy" id="329726"/>
    <lineage>
        <taxon>Bacteria</taxon>
        <taxon>Bacillati</taxon>
        <taxon>Cyanobacteriota</taxon>
        <taxon>Cyanophyceae</taxon>
        <taxon>Acaryochloridales</taxon>
        <taxon>Acaryochloridaceae</taxon>
        <taxon>Acaryochloris</taxon>
    </lineage>
</organism>
<accession>B0C0J8</accession>
<keyword evidence="3" id="KW-1185">Reference proteome</keyword>
<dbReference type="Proteomes" id="UP000000268">
    <property type="component" value="Chromosome"/>
</dbReference>
<sequence>MMSKSFSIPLLQAWLRYCLAHKSSNTSSDKGFALPLALGLGFVMIILGLSTMMIAQSDRTSAFSRKQSGVSLALAEGGMARSLAQLNKPNNAVLLNRNYDTINPETGKTYLGPDGFFNSGDEEASAIDEWTGYDPSNSSCYQQKGWGSPNFALTGSLGETGSYTVRAYRYNPRAQQGTLFIEASKDGRTTGVQITISVQPDLEDFPGVVLSEPTGNDSSGTGVLALRGRVIQGSKSNVYYHPSSSADSSLSDSAASGDSNRGSYLNAIWSSNLDGVSQDTVQGKIFACTLRANLPPSETGTDLGTIDSSTTIEGIAGKHRTYFTVDQIDLSGSEILTVDTTNGPVQIDIINNNVNSLKYGLTLRGTAKILNVRTDGQPPRVGDLRIIARRNDRITLYDQTCIQNAFLWFPIDELRLLTTGPGCPGGQNTNVEGVVWIEAILSSKNEATHRDVEYLESSSQDYDTTTKSGITSGIAVSEDIASVVDLLKYIDWPAKYRFGGVLKWQRYNLTT</sequence>
<keyword evidence="1" id="KW-0812">Transmembrane</keyword>
<dbReference type="eggNOG" id="ENOG502ZXYS">
    <property type="taxonomic scope" value="Bacteria"/>
</dbReference>
<gene>
    <name evidence="2" type="ordered locus">AM1_5850</name>
</gene>
<feature type="transmembrane region" description="Helical" evidence="1">
    <location>
        <begin position="36"/>
        <end position="55"/>
    </location>
</feature>
<dbReference type="HOGENOM" id="CLU_558555_0_0_3"/>
<proteinExistence type="predicted"/>
<protein>
    <submittedName>
        <fullName evidence="2">Uncharacterized protein</fullName>
    </submittedName>
</protein>
<keyword evidence="1" id="KW-1133">Transmembrane helix</keyword>
<dbReference type="EMBL" id="CP000828">
    <property type="protein sequence ID" value="ABW30791.1"/>
    <property type="molecule type" value="Genomic_DNA"/>
</dbReference>
<evidence type="ECO:0000313" key="3">
    <source>
        <dbReference type="Proteomes" id="UP000000268"/>
    </source>
</evidence>
<keyword evidence="1" id="KW-0472">Membrane</keyword>
<dbReference type="KEGG" id="amr:AM1_5850"/>